<reference evidence="3" key="1">
    <citation type="submission" date="2017-01" db="EMBL/GenBank/DDBJ databases">
        <title>Genome Analysis of Deinococcus marmoris KOPRI26562.</title>
        <authorList>
            <person name="Kim J.H."/>
            <person name="Oh H.-M."/>
        </authorList>
    </citation>
    <scope>NUCLEOTIDE SEQUENCE [LARGE SCALE GENOMIC DNA]</scope>
    <source>
        <strain evidence="3">PAMC 26633</strain>
    </source>
</reference>
<comment type="caution">
    <text evidence="2">The sequence shown here is derived from an EMBL/GenBank/DDBJ whole genome shotgun (WGS) entry which is preliminary data.</text>
</comment>
<dbReference type="Proteomes" id="UP000214720">
    <property type="component" value="Unassembled WGS sequence"/>
</dbReference>
<gene>
    <name evidence="2" type="ORF">BSU04_03580</name>
</gene>
<proteinExistence type="predicted"/>
<dbReference type="RefSeq" id="WP_089159274.1">
    <property type="nucleotide sequence ID" value="NZ_MTHB01000024.1"/>
</dbReference>
<organism evidence="2 3">
    <name type="scientific">Caballeronia sordidicola</name>
    <name type="common">Burkholderia sordidicola</name>
    <dbReference type="NCBI Taxonomy" id="196367"/>
    <lineage>
        <taxon>Bacteria</taxon>
        <taxon>Pseudomonadati</taxon>
        <taxon>Pseudomonadota</taxon>
        <taxon>Betaproteobacteria</taxon>
        <taxon>Burkholderiales</taxon>
        <taxon>Burkholderiaceae</taxon>
        <taxon>Caballeronia</taxon>
    </lineage>
</organism>
<accession>A0A226X9J9</accession>
<evidence type="ECO:0000256" key="1">
    <source>
        <dbReference type="SAM" id="Phobius"/>
    </source>
</evidence>
<keyword evidence="1" id="KW-0472">Membrane</keyword>
<evidence type="ECO:0000313" key="2">
    <source>
        <dbReference type="EMBL" id="OXC80104.1"/>
    </source>
</evidence>
<dbReference type="AlphaFoldDB" id="A0A226X9J9"/>
<dbReference type="Pfam" id="PF04964">
    <property type="entry name" value="Flp_Fap"/>
    <property type="match status" value="1"/>
</dbReference>
<keyword evidence="1" id="KW-1133">Transmembrane helix</keyword>
<name>A0A226X9J9_CABSO</name>
<sequence>MKFFKWFVRDERGVSAMEYAVLAGIVAVALGGVAATFGTQVTTMFTRMFTAIGVQQAR</sequence>
<evidence type="ECO:0000313" key="3">
    <source>
        <dbReference type="Proteomes" id="UP000214720"/>
    </source>
</evidence>
<evidence type="ECO:0008006" key="4">
    <source>
        <dbReference type="Google" id="ProtNLM"/>
    </source>
</evidence>
<keyword evidence="1" id="KW-0812">Transmembrane</keyword>
<protein>
    <recommendedName>
        <fullName evidence="4">Pilus assembly protein Flp/PilA</fullName>
    </recommendedName>
</protein>
<dbReference type="InterPro" id="IPR007047">
    <property type="entry name" value="Flp_Fap"/>
</dbReference>
<feature type="transmembrane region" description="Helical" evidence="1">
    <location>
        <begin position="20"/>
        <end position="38"/>
    </location>
</feature>
<dbReference type="EMBL" id="MTHB01000024">
    <property type="protein sequence ID" value="OXC80104.1"/>
    <property type="molecule type" value="Genomic_DNA"/>
</dbReference>